<feature type="compositionally biased region" description="Low complexity" evidence="1">
    <location>
        <begin position="456"/>
        <end position="470"/>
    </location>
</feature>
<feature type="compositionally biased region" description="Basic and acidic residues" evidence="1">
    <location>
        <begin position="567"/>
        <end position="576"/>
    </location>
</feature>
<organism evidence="2 3">
    <name type="scientific">Paramuricea clavata</name>
    <name type="common">Red gorgonian</name>
    <name type="synonym">Violescent sea-whip</name>
    <dbReference type="NCBI Taxonomy" id="317549"/>
    <lineage>
        <taxon>Eukaryota</taxon>
        <taxon>Metazoa</taxon>
        <taxon>Cnidaria</taxon>
        <taxon>Anthozoa</taxon>
        <taxon>Octocorallia</taxon>
        <taxon>Malacalcyonacea</taxon>
        <taxon>Plexauridae</taxon>
        <taxon>Paramuricea</taxon>
    </lineage>
</organism>
<name>A0A6S7J6G9_PARCT</name>
<feature type="compositionally biased region" description="Polar residues" evidence="1">
    <location>
        <begin position="378"/>
        <end position="394"/>
    </location>
</feature>
<reference evidence="2" key="1">
    <citation type="submission" date="2020-04" db="EMBL/GenBank/DDBJ databases">
        <authorList>
            <person name="Alioto T."/>
            <person name="Alioto T."/>
            <person name="Gomez Garrido J."/>
        </authorList>
    </citation>
    <scope>NUCLEOTIDE SEQUENCE</scope>
    <source>
        <strain evidence="2">A484AB</strain>
    </source>
</reference>
<feature type="compositionally biased region" description="Low complexity" evidence="1">
    <location>
        <begin position="270"/>
        <end position="289"/>
    </location>
</feature>
<evidence type="ECO:0000313" key="3">
    <source>
        <dbReference type="Proteomes" id="UP001152795"/>
    </source>
</evidence>
<dbReference type="Proteomes" id="UP001152795">
    <property type="component" value="Unassembled WGS sequence"/>
</dbReference>
<feature type="compositionally biased region" description="Low complexity" evidence="1">
    <location>
        <begin position="426"/>
        <end position="437"/>
    </location>
</feature>
<feature type="compositionally biased region" description="Low complexity" evidence="1">
    <location>
        <begin position="301"/>
        <end position="319"/>
    </location>
</feature>
<gene>
    <name evidence="2" type="ORF">PACLA_8A079191</name>
</gene>
<dbReference type="EMBL" id="CACRXK020014021">
    <property type="protein sequence ID" value="CAB4026118.1"/>
    <property type="molecule type" value="Genomic_DNA"/>
</dbReference>
<feature type="compositionally biased region" description="Polar residues" evidence="1">
    <location>
        <begin position="471"/>
        <end position="486"/>
    </location>
</feature>
<feature type="compositionally biased region" description="Low complexity" evidence="1">
    <location>
        <begin position="487"/>
        <end position="501"/>
    </location>
</feature>
<feature type="compositionally biased region" description="Polar residues" evidence="1">
    <location>
        <begin position="167"/>
        <end position="176"/>
    </location>
</feature>
<feature type="compositionally biased region" description="Low complexity" evidence="1">
    <location>
        <begin position="332"/>
        <end position="351"/>
    </location>
</feature>
<dbReference type="SMART" id="SM00513">
    <property type="entry name" value="SAP"/>
    <property type="match status" value="2"/>
</dbReference>
<feature type="compositionally biased region" description="Polar residues" evidence="1">
    <location>
        <begin position="353"/>
        <end position="362"/>
    </location>
</feature>
<feature type="compositionally biased region" description="Low complexity" evidence="1">
    <location>
        <begin position="519"/>
        <end position="530"/>
    </location>
</feature>
<feature type="region of interest" description="Disordered" evidence="1">
    <location>
        <begin position="108"/>
        <end position="585"/>
    </location>
</feature>
<feature type="compositionally biased region" description="Low complexity" evidence="1">
    <location>
        <begin position="146"/>
        <end position="165"/>
    </location>
</feature>
<feature type="compositionally biased region" description="Low complexity" evidence="1">
    <location>
        <begin position="208"/>
        <end position="227"/>
    </location>
</feature>
<proteinExistence type="predicted"/>
<feature type="compositionally biased region" description="Low complexity" evidence="1">
    <location>
        <begin position="115"/>
        <end position="133"/>
    </location>
</feature>
<comment type="caution">
    <text evidence="2">The sequence shown here is derived from an EMBL/GenBank/DDBJ whole genome shotgun (WGS) entry which is preliminary data.</text>
</comment>
<feature type="compositionally biased region" description="Polar residues" evidence="1">
    <location>
        <begin position="229"/>
        <end position="238"/>
    </location>
</feature>
<feature type="compositionally biased region" description="Polar residues" evidence="1">
    <location>
        <begin position="502"/>
        <end position="518"/>
    </location>
</feature>
<feature type="compositionally biased region" description="Low complexity" evidence="1">
    <location>
        <begin position="239"/>
        <end position="257"/>
    </location>
</feature>
<sequence length="1897" mass="217105">MAFISDIQIADIRKTLTTKEAAREIIDNFLPLLTQSYIDDRIPHPNVYNRQADHVTEDLLPEGFETWKPLRANANGNCLFNSVSILLVDSRDGSCIWLFQFPSCPSHQPYRQQFPTTDQPKTTSKTTKPNKFPSRPSDQPHRQQFSTTGQPKTTSKTTKPNKFPSCPSHQPYRQQFPTTDQPKTTSKTTKPNKFPSRPSDQPHRQQFSTTGQPKTTSKTTKPNKFPSCPSHQPYRQQFPTTDQPKTTSKTTKPNKFPSRPSDQPHRQQFSTTGQPKTTSKTTKPNKFPSCPSHQPYRQQFPTTDQPKTTSKTTKPNKFPSRPSDQPHRQQFSTTGQPKTTSKTTKPNKFPSCPSHQPYRQQFPTTDQPKTTSKTTKPNEFSSRPSDQPHRQQFFTTGQPKTTSKTTKPNKFPSRPLHQPNRQQFPTTGQTKTTSKTTKPNEFPSCPSHQPYREQFPTTDQPKTTSKTTKPNEFSSRPSDQPHRQQFPTTGQPKTTSKTTKPNEFSSRPSHQPNCQQFPTTGQTKTTSKTTKPNEFPTRPKHPRYSQQSSTIDQPTRETSNLKSAKVQKGDEVEGKRSIHTPKLSNTSCEKAGISATYDMFSRPKQIKRIRGSKNEIAHSPNKPATSVAESCTTARFLSHFKTGTADATFEENAERFAENVQARSGKDTKEPKKLLPLSGPGIEWYQEKGVNALTNVSRSEERANSSFDEDINECQYIVRGSATGNLKQNVEALFKKLSEAGSEKQQKHLASMISIANYIIENGPIVPTQDLAKIYKELKGIDVVQRVVSSTLLGIMAKHLNVAQIYMNGKGYIIENRGKELLDVLKSMENIHNVDQNTINEKVEKVIGSDFDIICEYLDSKRDRDTLKAILTKITSANFMAKLADVSDKRSFQRSKHQVDLNLQLFKEMKKDLEQNADMTVTGEAERRKKHRLLQKMKLEKLRHTFEGRGRMLKCEEFPDLSAVLEFAFGESDRIERGGGGLESHPRLTDTVLYRSADSNTIMKHARETILALAPKEFNISLSSCFNYTQNYKEGTYQAKRHHSGKGINACLSLHKPPRIGAEKFVINLRWSTHNVNLSMDYAYLHSQNVMIDSKDAKAKVHADVSPVQKPGRTRRKITLPDHDWSGLAHNAITPMTHLFMETELQFEEESDEDYYYSVKRSGAAAILLNLAYFEPETVQRVFNEIFLLLSNPALDEYFRNSDTGKLKEHFIFIVDNGPSEAPSNSLVKMWLVRLARILQLKSITQKSFAKYHSKRNPVERVHAVENRALSNKVFPSKGVHKDYQIGSKQHLDNMEYMAREVQQCLERAQYGGRPIVTLRGIGFNEKFVFDDEEQLVNFLGRSERLKNEDDGHYYPKQNKLWQEVALIWNLNADFVGCYREDYQTLENTLNEEGEHTCWADKYSTTILNRDIDIAQEHIESLTSQPIPDYVRWYNTGGELHYLPLEKVISLQTEVVDATPGIYLPSTVLDIAYKVFKYDVENIIQCIALLCWCTEDEVRQYFKTYSEKLDKAFENDKERDYWRQHDLYKTNDKAGLKRLCQQHNLSPEGKKHELVKRVAEKLGLPLPATLERYDGHLELIPESITELSRMSVYKLREILRYHNLLDCGTKDELVVRVGMLVAGKGRLAFQREVFAVRNLITATKTLIYHQKRLYLLDPKVIHKTRTFSTRSCPTVSASRPRDSASIFSTKTKAFIQLPADITMETLDNVLHPMELEIVLYDKSTIIKHCKSEENSHVQASIKAIRSVNTKVLAWWSKEEIGDTGWKSGWYRAKVVSYNEGTDVIQLEFDKEKGETYDYNVEKEVDANRLKLAKDTQKKIDHYQEIFQIGATVEVSWSKEDLIDTNWLVGWHEAEVQSFDKDDDEVDVVFLKNPEWTYTIAVLPNLISGKLQLKQKLF</sequence>
<evidence type="ECO:0000256" key="1">
    <source>
        <dbReference type="SAM" id="MobiDB-lite"/>
    </source>
</evidence>
<feature type="compositionally biased region" description="Polar residues" evidence="1">
    <location>
        <begin position="291"/>
        <end position="300"/>
    </location>
</feature>
<dbReference type="InterPro" id="IPR003034">
    <property type="entry name" value="SAP_dom"/>
</dbReference>
<feature type="compositionally biased region" description="Low complexity" evidence="1">
    <location>
        <begin position="395"/>
        <end position="412"/>
    </location>
</feature>
<feature type="compositionally biased region" description="Low complexity" evidence="1">
    <location>
        <begin position="177"/>
        <end position="195"/>
    </location>
</feature>
<feature type="compositionally biased region" description="Polar residues" evidence="1">
    <location>
        <begin position="544"/>
        <end position="562"/>
    </location>
</feature>
<dbReference type="OrthoDB" id="5988483at2759"/>
<accession>A0A6S7J6G9</accession>
<protein>
    <submittedName>
        <fullName evidence="2">Uncharacterized protein</fullName>
    </submittedName>
</protein>
<feature type="compositionally biased region" description="Low complexity" evidence="1">
    <location>
        <begin position="363"/>
        <end position="377"/>
    </location>
</feature>
<evidence type="ECO:0000313" key="2">
    <source>
        <dbReference type="EMBL" id="CAB4026118.1"/>
    </source>
</evidence>
<keyword evidence="3" id="KW-1185">Reference proteome</keyword>